<name>A0A812U0B4_9DINO</name>
<proteinExistence type="predicted"/>
<protein>
    <submittedName>
        <fullName evidence="1">Uncharacterized protein</fullName>
    </submittedName>
</protein>
<dbReference type="EMBL" id="CAJNJA010026286">
    <property type="protein sequence ID" value="CAE7557434.1"/>
    <property type="molecule type" value="Genomic_DNA"/>
</dbReference>
<accession>A0A812U0B4</accession>
<dbReference type="Proteomes" id="UP000601435">
    <property type="component" value="Unassembled WGS sequence"/>
</dbReference>
<evidence type="ECO:0000313" key="1">
    <source>
        <dbReference type="EMBL" id="CAE7557434.1"/>
    </source>
</evidence>
<keyword evidence="2" id="KW-1185">Reference proteome</keyword>
<dbReference type="OrthoDB" id="437213at2759"/>
<organism evidence="1 2">
    <name type="scientific">Symbiodinium necroappetens</name>
    <dbReference type="NCBI Taxonomy" id="1628268"/>
    <lineage>
        <taxon>Eukaryota</taxon>
        <taxon>Sar</taxon>
        <taxon>Alveolata</taxon>
        <taxon>Dinophyceae</taxon>
        <taxon>Suessiales</taxon>
        <taxon>Symbiodiniaceae</taxon>
        <taxon>Symbiodinium</taxon>
    </lineage>
</organism>
<reference evidence="1" key="1">
    <citation type="submission" date="2021-02" db="EMBL/GenBank/DDBJ databases">
        <authorList>
            <person name="Dougan E. K."/>
            <person name="Rhodes N."/>
            <person name="Thang M."/>
            <person name="Chan C."/>
        </authorList>
    </citation>
    <scope>NUCLEOTIDE SEQUENCE</scope>
</reference>
<comment type="caution">
    <text evidence="1">The sequence shown here is derived from an EMBL/GenBank/DDBJ whole genome shotgun (WGS) entry which is preliminary data.</text>
</comment>
<dbReference type="AlphaFoldDB" id="A0A812U0B4"/>
<sequence>MSASGRIYQNPDNPRELWFNLGWYIKDKYKFPSYEGWMGEFVSADDYNNVVKGLQDELNGSTVTETKDQVDQSAVGCCLITLCLACPVCTCKVLCYDCGLKSLKGKLTSRLEKSGIQQDMRIEFVKVHDGKKGNVWKDTWSTPLQLKKNGEPPCEGGPPPGCNLVIITKQPILWPPQKESKDALADALQMGVAGAKSAIQGAVAWAQSDEVQNAVKGAVDKTKDAAKAAVEWAQSDEVQDAVKGAVDKTKDAAKAAVEWVPKQYCISPGV</sequence>
<gene>
    <name evidence="1" type="ORF">SNEC2469_LOCUS16088</name>
</gene>
<evidence type="ECO:0000313" key="2">
    <source>
        <dbReference type="Proteomes" id="UP000601435"/>
    </source>
</evidence>